<evidence type="ECO:0000256" key="6">
    <source>
        <dbReference type="ARBA" id="ARBA00022840"/>
    </source>
</evidence>
<organism evidence="13 14">
    <name type="scientific">Oikopleura dioica</name>
    <name type="common">Tunicate</name>
    <dbReference type="NCBI Taxonomy" id="34765"/>
    <lineage>
        <taxon>Eukaryota</taxon>
        <taxon>Metazoa</taxon>
        <taxon>Chordata</taxon>
        <taxon>Tunicata</taxon>
        <taxon>Appendicularia</taxon>
        <taxon>Copelata</taxon>
        <taxon>Oikopleuridae</taxon>
        <taxon>Oikopleura</taxon>
    </lineage>
</organism>
<dbReference type="Gene3D" id="3.30.930.10">
    <property type="entry name" value="Bira Bifunctional Protein, Domain 2"/>
    <property type="match status" value="1"/>
</dbReference>
<dbReference type="InterPro" id="IPR011009">
    <property type="entry name" value="Kinase-like_dom_sf"/>
</dbReference>
<feature type="region of interest" description="Disordered" evidence="10">
    <location>
        <begin position="149"/>
        <end position="171"/>
    </location>
</feature>
<evidence type="ECO:0000256" key="8">
    <source>
        <dbReference type="ARBA" id="ARBA00048679"/>
    </source>
</evidence>
<keyword evidence="6 9" id="KW-0067">ATP-binding</keyword>
<dbReference type="PROSITE" id="PS50908">
    <property type="entry name" value="RWD"/>
    <property type="match status" value="1"/>
</dbReference>
<dbReference type="InterPro" id="IPR045864">
    <property type="entry name" value="aa-tRNA-synth_II/BPL/LPL"/>
</dbReference>
<dbReference type="InterPro" id="IPR016135">
    <property type="entry name" value="UBQ-conjugating_enzyme/RWD"/>
</dbReference>
<dbReference type="Pfam" id="PF05773">
    <property type="entry name" value="RWD"/>
    <property type="match status" value="1"/>
</dbReference>
<sequence length="1535" mass="174827">MVADDNRDICEGEIYSLRQIYTNTEFSDLRAKKFDENRKYIPPIVSFYLGPQESRSSWGDTAEQYVVNVTINLTGGYPDEVPSKITVEASKITGSKVAQDDLKKIEDELMQKARDRLGDPYLLDLSFEIREILYRIRSTGRVISTTDFTKAQNQGREKKGMSMFSNGKSKHEKESFFDKNPHLEGRVLLEFVEVDDGKEEHKIPIPFGYEKRMVIHPNGTVYMAYIINLIPKSLERLDERTARLKSFSTMLFNRLEKAAKEGQKYLMTPFAVTVESSIDFVSSKDWDFLRDYFDEKSVSQSGLNSGSRVYLIYPFLHNFKFAEARNYDQLRALAKDLLFAVDALMIAQVAHGHISESSIFFNTDNKTLQLVGAGMKQLVKQATELGFFVVGFQQVENIMNNFDLANIAGVLSRVASGLALSGEEKSLFNAFISEATERKHVNSQNVKALMNQRFLQRRKSENIQNEAPSSLDESFSHESETAENFTKDDRFDQGIIGAGGFGSVARLRHKIDGQSYAVKKIPLPKNERLSQKILREANLLSRLNHENIVRYYHSWKEIHEIKGLLPARSRTTSEMEKSERLRDESLLELNQLKFASIAGTSSFYNDDFSGDMSGSDSEEIDFSTKSECFTSDEDEEEESLSPEAAAERRRVLSESRRGSWKLSFCEEDGSPSPQALEYIFIQMEFCSNRTLKDEISTESIPSERAWMIARECFEGLNYIHSNKTIHRDLKPGNIFLDSNRHVKIGDFGLARHAGTEYRIQRFNSSKDSDKTSLAGTPLYIAPEYFDTKRKSPISSKVDMYALGIILFEVFHRMPDQSRERLEKILKLKDEYIFPEEFSSEDKDAEKIIIESRSLADKSALLEESESHIREVQEFSRAACQKQSSKSFQVILKELFKPTPSPKSQVEFIRDEFDRLNAQSKCPPTGFMFQQIFIAKFVSRKYRFLDLPILNPFSTTSSSSPRVLENSGMVVHLSDAQRYGLQNYCVATKTQSDRLFQLIPVFEGLYSDGQHPRQKHTLRLSLVDSLYRHQMVELLSLFHNWFELFPNQKIQIHLNHVEITKSIISSIALRGAERIKSHLVKISQKRNFQRSTIFNLSRDRAFKRMIGEYLTDEKYITALNIYDIKTSRQRILPFLKSNSSRAAYEALEAISDSLSTILPDVEVFYRPSLLPTQDSVGLTFQLVGERDSQLRPGQNDTFIVASATEYEIKSSVFPVSRLLHAYSLDFFIDDLQESCSPVRSLACEHPKVLIYTDKADLARLALLTFLEKSNLRAGIVDLPSSLPAKETKEAALKEAKMCSAPLLIFLSIEKEKDLQLIEKLFVFDVNEHLTSRRPHPPTEFTRKAQSTSRLDSNDPFIYSSVADDKICIFDFLSSKIASIANSDSENARQSLRKSVSSTTTKIVEEVIYVTLKGAKEHSKPGKSAWKSSMHKGIEEAISHHPLLSKMKNLVLVVSDVTGQIIRSLVSQLEIRPIQTGHTENSWKITASKEQICGFLNAPTTTRKLVEKMVDAINEMGAKGRTVAVGSYEEHVYKLVH</sequence>
<feature type="region of interest" description="Disordered" evidence="10">
    <location>
        <begin position="459"/>
        <end position="479"/>
    </location>
</feature>
<evidence type="ECO:0000256" key="10">
    <source>
        <dbReference type="SAM" id="MobiDB-lite"/>
    </source>
</evidence>
<evidence type="ECO:0000256" key="9">
    <source>
        <dbReference type="PROSITE-ProRule" id="PRU10141"/>
    </source>
</evidence>
<feature type="domain" description="RWD" evidence="12">
    <location>
        <begin position="12"/>
        <end position="136"/>
    </location>
</feature>
<keyword evidence="3" id="KW-0808">Transferase</keyword>
<dbReference type="InterPro" id="IPR000719">
    <property type="entry name" value="Prot_kinase_dom"/>
</dbReference>
<protein>
    <recommendedName>
        <fullName evidence="1">non-specific serine/threonine protein kinase</fullName>
        <ecNumber evidence="1">2.7.11.1</ecNumber>
    </recommendedName>
</protein>
<evidence type="ECO:0000256" key="2">
    <source>
        <dbReference type="ARBA" id="ARBA00022527"/>
    </source>
</evidence>
<proteinExistence type="predicted"/>
<dbReference type="Gene3D" id="3.10.110.10">
    <property type="entry name" value="Ubiquitin Conjugating Enzyme"/>
    <property type="match status" value="1"/>
</dbReference>
<dbReference type="SUPFAM" id="SSF56112">
    <property type="entry name" value="Protein kinase-like (PK-like)"/>
    <property type="match status" value="1"/>
</dbReference>
<dbReference type="Gene3D" id="1.10.510.10">
    <property type="entry name" value="Transferase(Phosphotransferase) domain 1"/>
    <property type="match status" value="1"/>
</dbReference>
<dbReference type="PROSITE" id="PS50011">
    <property type="entry name" value="PROTEIN_KINASE_DOM"/>
    <property type="match status" value="1"/>
</dbReference>
<keyword evidence="5" id="KW-0418">Kinase</keyword>
<evidence type="ECO:0000256" key="7">
    <source>
        <dbReference type="ARBA" id="ARBA00047899"/>
    </source>
</evidence>
<evidence type="ECO:0000313" key="13">
    <source>
        <dbReference type="EMBL" id="CAG5081844.1"/>
    </source>
</evidence>
<dbReference type="EC" id="2.7.11.1" evidence="1"/>
<dbReference type="SMART" id="SM00220">
    <property type="entry name" value="S_TKc"/>
    <property type="match status" value="1"/>
</dbReference>
<feature type="compositionally biased region" description="Acidic residues" evidence="10">
    <location>
        <begin position="630"/>
        <end position="640"/>
    </location>
</feature>
<dbReference type="InterPro" id="IPR006575">
    <property type="entry name" value="RWD_dom"/>
</dbReference>
<comment type="catalytic activity">
    <reaction evidence="8">
        <text>L-seryl-[protein] + ATP = O-phospho-L-seryl-[protein] + ADP + H(+)</text>
        <dbReference type="Rhea" id="RHEA:17989"/>
        <dbReference type="Rhea" id="RHEA-COMP:9863"/>
        <dbReference type="Rhea" id="RHEA-COMP:11604"/>
        <dbReference type="ChEBI" id="CHEBI:15378"/>
        <dbReference type="ChEBI" id="CHEBI:29999"/>
        <dbReference type="ChEBI" id="CHEBI:30616"/>
        <dbReference type="ChEBI" id="CHEBI:83421"/>
        <dbReference type="ChEBI" id="CHEBI:456216"/>
        <dbReference type="EC" id="2.7.11.1"/>
    </reaction>
</comment>
<evidence type="ECO:0000256" key="4">
    <source>
        <dbReference type="ARBA" id="ARBA00022741"/>
    </source>
</evidence>
<keyword evidence="14" id="KW-1185">Reference proteome</keyword>
<dbReference type="PROSITE" id="PS00107">
    <property type="entry name" value="PROTEIN_KINASE_ATP"/>
    <property type="match status" value="1"/>
</dbReference>
<comment type="catalytic activity">
    <reaction evidence="7">
        <text>L-threonyl-[protein] + ATP = O-phospho-L-threonyl-[protein] + ADP + H(+)</text>
        <dbReference type="Rhea" id="RHEA:46608"/>
        <dbReference type="Rhea" id="RHEA-COMP:11060"/>
        <dbReference type="Rhea" id="RHEA-COMP:11605"/>
        <dbReference type="ChEBI" id="CHEBI:15378"/>
        <dbReference type="ChEBI" id="CHEBI:30013"/>
        <dbReference type="ChEBI" id="CHEBI:30616"/>
        <dbReference type="ChEBI" id="CHEBI:61977"/>
        <dbReference type="ChEBI" id="CHEBI:456216"/>
        <dbReference type="EC" id="2.7.11.1"/>
    </reaction>
</comment>
<evidence type="ECO:0000256" key="5">
    <source>
        <dbReference type="ARBA" id="ARBA00022777"/>
    </source>
</evidence>
<dbReference type="InterPro" id="IPR050339">
    <property type="entry name" value="CC_SR_Kinase"/>
</dbReference>
<gene>
    <name evidence="13" type="ORF">OKIOD_LOCUS1532</name>
</gene>
<feature type="binding site" evidence="9">
    <location>
        <position position="520"/>
    </location>
    <ligand>
        <name>ATP</name>
        <dbReference type="ChEBI" id="CHEBI:30616"/>
    </ligand>
</feature>
<dbReference type="SUPFAM" id="SSF54495">
    <property type="entry name" value="UBC-like"/>
    <property type="match status" value="1"/>
</dbReference>
<dbReference type="SUPFAM" id="SSF55681">
    <property type="entry name" value="Class II aaRS and biotin synthetases"/>
    <property type="match status" value="1"/>
</dbReference>
<dbReference type="PANTHER" id="PTHR11042">
    <property type="entry name" value="EUKARYOTIC TRANSLATION INITIATION FACTOR 2-ALPHA KINASE EIF2-ALPHA KINASE -RELATED"/>
    <property type="match status" value="1"/>
</dbReference>
<dbReference type="PANTHER" id="PTHR11042:SF136">
    <property type="entry name" value="EIF-2-ALPHA KINASE GCN2"/>
    <property type="match status" value="1"/>
</dbReference>
<keyword evidence="2" id="KW-0723">Serine/threonine-protein kinase</keyword>
<feature type="region of interest" description="Disordered" evidence="10">
    <location>
        <begin position="626"/>
        <end position="647"/>
    </location>
</feature>
<dbReference type="Gene3D" id="3.30.200.20">
    <property type="entry name" value="Phosphorylase Kinase, domain 1"/>
    <property type="match status" value="1"/>
</dbReference>
<dbReference type="InterPro" id="IPR017441">
    <property type="entry name" value="Protein_kinase_ATP_BS"/>
</dbReference>
<evidence type="ECO:0000313" key="14">
    <source>
        <dbReference type="Proteomes" id="UP001158576"/>
    </source>
</evidence>
<reference evidence="13 14" key="1">
    <citation type="submission" date="2021-04" db="EMBL/GenBank/DDBJ databases">
        <authorList>
            <person name="Bliznina A."/>
        </authorList>
    </citation>
    <scope>NUCLEOTIDE SEQUENCE [LARGE SCALE GENOMIC DNA]</scope>
</reference>
<evidence type="ECO:0000259" key="11">
    <source>
        <dbReference type="PROSITE" id="PS50011"/>
    </source>
</evidence>
<dbReference type="Pfam" id="PF00069">
    <property type="entry name" value="Pkinase"/>
    <property type="match status" value="2"/>
</dbReference>
<accession>A0ABN7RSI3</accession>
<evidence type="ECO:0000256" key="3">
    <source>
        <dbReference type="ARBA" id="ARBA00022679"/>
    </source>
</evidence>
<dbReference type="EMBL" id="OU015568">
    <property type="protein sequence ID" value="CAG5081844.1"/>
    <property type="molecule type" value="Genomic_DNA"/>
</dbReference>
<dbReference type="Proteomes" id="UP001158576">
    <property type="component" value="Chromosome PAR"/>
</dbReference>
<keyword evidence="4 9" id="KW-0547">Nucleotide-binding</keyword>
<evidence type="ECO:0000259" key="12">
    <source>
        <dbReference type="PROSITE" id="PS50908"/>
    </source>
</evidence>
<feature type="compositionally biased region" description="Polar residues" evidence="10">
    <location>
        <begin position="462"/>
        <end position="473"/>
    </location>
</feature>
<feature type="domain" description="Protein kinase" evidence="11">
    <location>
        <begin position="490"/>
        <end position="915"/>
    </location>
</feature>
<name>A0ABN7RSI3_OIKDI</name>
<evidence type="ECO:0000256" key="1">
    <source>
        <dbReference type="ARBA" id="ARBA00012513"/>
    </source>
</evidence>